<dbReference type="Proteomes" id="UP000885986">
    <property type="component" value="Unassembled WGS sequence"/>
</dbReference>
<evidence type="ECO:0000313" key="1">
    <source>
        <dbReference type="EMBL" id="HET97224.1"/>
    </source>
</evidence>
<proteinExistence type="predicted"/>
<reference evidence="1" key="1">
    <citation type="journal article" date="2020" name="mSystems">
        <title>Genome- and Community-Level Interaction Insights into Carbon Utilization and Element Cycling Functions of Hydrothermarchaeota in Hydrothermal Sediment.</title>
        <authorList>
            <person name="Zhou Z."/>
            <person name="Liu Y."/>
            <person name="Xu W."/>
            <person name="Pan J."/>
            <person name="Luo Z.H."/>
            <person name="Li M."/>
        </authorList>
    </citation>
    <scope>NUCLEOTIDE SEQUENCE [LARGE SCALE GENOMIC DNA]</scope>
    <source>
        <strain evidence="1">SpSt-1224</strain>
    </source>
</reference>
<organism evidence="1">
    <name type="scientific">Desulfurivibrio alkaliphilus</name>
    <dbReference type="NCBI Taxonomy" id="427923"/>
    <lineage>
        <taxon>Bacteria</taxon>
        <taxon>Pseudomonadati</taxon>
        <taxon>Thermodesulfobacteriota</taxon>
        <taxon>Desulfobulbia</taxon>
        <taxon>Desulfobulbales</taxon>
        <taxon>Desulfobulbaceae</taxon>
        <taxon>Desulfurivibrio</taxon>
    </lineage>
</organism>
<dbReference type="EMBL" id="DSDS01000013">
    <property type="protein sequence ID" value="HET97224.1"/>
    <property type="molecule type" value="Genomic_DNA"/>
</dbReference>
<dbReference type="AlphaFoldDB" id="A0A7C2TGM4"/>
<protein>
    <submittedName>
        <fullName evidence="1">Uncharacterized protein</fullName>
    </submittedName>
</protein>
<name>A0A7C2TGM4_9BACT</name>
<gene>
    <name evidence="1" type="ORF">ENN98_00680</name>
</gene>
<sequence length="82" mass="9378">MPTKEELCHKIKEVFPEIGSCGINLKVDYDDSEKAWVVDLKKGDHELKTYLEEPEAQQCMEGKQCVSLGLQIGQLRKNIEEL</sequence>
<accession>A0A7C2TGM4</accession>
<comment type="caution">
    <text evidence="1">The sequence shown here is derived from an EMBL/GenBank/DDBJ whole genome shotgun (WGS) entry which is preliminary data.</text>
</comment>